<dbReference type="RefSeq" id="WP_013675949.1">
    <property type="nucleotide sequence ID" value="NZ_BAABKS010000030.1"/>
</dbReference>
<sequence>MAIGVQITFDARDPARLAEFWALALGYVVQPPPPGFDDWPSFLVTIGIPEEQHDRASALVDPDGAGPRLFFQKVPEDKTAKNRVHLDVNVGAGAEDRKAAAAAHRATLERAGATFLREVDEPAGWCLVMRDPEGNEFCLQ</sequence>
<evidence type="ECO:0000313" key="2">
    <source>
        <dbReference type="EMBL" id="MFD1235656.1"/>
    </source>
</evidence>
<dbReference type="PANTHER" id="PTHR35908:SF1">
    <property type="entry name" value="CONSERVED PROTEIN"/>
    <property type="match status" value="1"/>
</dbReference>
<keyword evidence="3" id="KW-1185">Reference proteome</keyword>
<feature type="domain" description="Glyoxalase-like" evidence="1">
    <location>
        <begin position="6"/>
        <end position="139"/>
    </location>
</feature>
<dbReference type="Proteomes" id="UP001597182">
    <property type="component" value="Unassembled WGS sequence"/>
</dbReference>
<dbReference type="InterPro" id="IPR029068">
    <property type="entry name" value="Glyas_Bleomycin-R_OHBP_Dase"/>
</dbReference>
<name>A0ABW3VL99_9PSEU</name>
<organism evidence="2 3">
    <name type="scientific">Pseudonocardia benzenivorans</name>
    <dbReference type="NCBI Taxonomy" id="228005"/>
    <lineage>
        <taxon>Bacteria</taxon>
        <taxon>Bacillati</taxon>
        <taxon>Actinomycetota</taxon>
        <taxon>Actinomycetes</taxon>
        <taxon>Pseudonocardiales</taxon>
        <taxon>Pseudonocardiaceae</taxon>
        <taxon>Pseudonocardia</taxon>
    </lineage>
</organism>
<dbReference type="InterPro" id="IPR041581">
    <property type="entry name" value="Glyoxalase_6"/>
</dbReference>
<proteinExistence type="predicted"/>
<dbReference type="Gene3D" id="3.10.180.10">
    <property type="entry name" value="2,3-Dihydroxybiphenyl 1,2-Dioxygenase, domain 1"/>
    <property type="match status" value="1"/>
</dbReference>
<reference evidence="3" key="1">
    <citation type="journal article" date="2019" name="Int. J. Syst. Evol. Microbiol.">
        <title>The Global Catalogue of Microorganisms (GCM) 10K type strain sequencing project: providing services to taxonomists for standard genome sequencing and annotation.</title>
        <authorList>
            <consortium name="The Broad Institute Genomics Platform"/>
            <consortium name="The Broad Institute Genome Sequencing Center for Infectious Disease"/>
            <person name="Wu L."/>
            <person name="Ma J."/>
        </authorList>
    </citation>
    <scope>NUCLEOTIDE SEQUENCE [LARGE SCALE GENOMIC DNA]</scope>
    <source>
        <strain evidence="3">CCUG 49018</strain>
    </source>
</reference>
<evidence type="ECO:0000259" key="1">
    <source>
        <dbReference type="Pfam" id="PF18029"/>
    </source>
</evidence>
<gene>
    <name evidence="2" type="ORF">ACFQ34_20390</name>
</gene>
<comment type="caution">
    <text evidence="2">The sequence shown here is derived from an EMBL/GenBank/DDBJ whole genome shotgun (WGS) entry which is preliminary data.</text>
</comment>
<dbReference type="Pfam" id="PF18029">
    <property type="entry name" value="Glyoxalase_6"/>
    <property type="match status" value="1"/>
</dbReference>
<dbReference type="PANTHER" id="PTHR35908">
    <property type="entry name" value="HYPOTHETICAL FUSION PROTEIN"/>
    <property type="match status" value="1"/>
</dbReference>
<dbReference type="EMBL" id="JBHTMB010000170">
    <property type="protein sequence ID" value="MFD1235656.1"/>
    <property type="molecule type" value="Genomic_DNA"/>
</dbReference>
<dbReference type="SUPFAM" id="SSF54593">
    <property type="entry name" value="Glyoxalase/Bleomycin resistance protein/Dihydroxybiphenyl dioxygenase"/>
    <property type="match status" value="1"/>
</dbReference>
<evidence type="ECO:0000313" key="3">
    <source>
        <dbReference type="Proteomes" id="UP001597182"/>
    </source>
</evidence>
<protein>
    <submittedName>
        <fullName evidence="2">VOC family protein</fullName>
    </submittedName>
</protein>
<accession>A0ABW3VL99</accession>